<dbReference type="AlphaFoldDB" id="A0A1G2HSA3"/>
<protein>
    <submittedName>
        <fullName evidence="1">Uncharacterized protein</fullName>
    </submittedName>
</protein>
<dbReference type="SUPFAM" id="SSF144020">
    <property type="entry name" value="FdhE-like"/>
    <property type="match status" value="1"/>
</dbReference>
<gene>
    <name evidence="1" type="ORF">A2812_03560</name>
</gene>
<name>A0A1G2HSA3_9BACT</name>
<accession>A0A1G2HSA3</accession>
<evidence type="ECO:0000313" key="2">
    <source>
        <dbReference type="Proteomes" id="UP000177190"/>
    </source>
</evidence>
<sequence length="68" mass="8002">MNAAAITEEKIEKLYYCSFCGKPPNHVVVTKMGKRMLCCFRCAPIEREKWQPYVVRLEPLPLEIRKML</sequence>
<dbReference type="Proteomes" id="UP000177190">
    <property type="component" value="Unassembled WGS sequence"/>
</dbReference>
<organism evidence="1 2">
    <name type="scientific">Candidatus Staskawiczbacteria bacterium RIFCSPHIGHO2_01_FULL_36_16</name>
    <dbReference type="NCBI Taxonomy" id="1802200"/>
    <lineage>
        <taxon>Bacteria</taxon>
        <taxon>Candidatus Staskawicziibacteriota</taxon>
    </lineage>
</organism>
<proteinExistence type="predicted"/>
<evidence type="ECO:0000313" key="1">
    <source>
        <dbReference type="EMBL" id="OGZ65305.1"/>
    </source>
</evidence>
<dbReference type="InterPro" id="IPR024064">
    <property type="entry name" value="FdhE-like_sf"/>
</dbReference>
<reference evidence="1 2" key="1">
    <citation type="journal article" date="2016" name="Nat. Commun.">
        <title>Thousands of microbial genomes shed light on interconnected biogeochemical processes in an aquifer system.</title>
        <authorList>
            <person name="Anantharaman K."/>
            <person name="Brown C.T."/>
            <person name="Hug L.A."/>
            <person name="Sharon I."/>
            <person name="Castelle C.J."/>
            <person name="Probst A.J."/>
            <person name="Thomas B.C."/>
            <person name="Singh A."/>
            <person name="Wilkins M.J."/>
            <person name="Karaoz U."/>
            <person name="Brodie E.L."/>
            <person name="Williams K.H."/>
            <person name="Hubbard S.S."/>
            <person name="Banfield J.F."/>
        </authorList>
    </citation>
    <scope>NUCLEOTIDE SEQUENCE [LARGE SCALE GENOMIC DNA]</scope>
</reference>
<dbReference type="EMBL" id="MHOM01000008">
    <property type="protein sequence ID" value="OGZ65305.1"/>
    <property type="molecule type" value="Genomic_DNA"/>
</dbReference>
<comment type="caution">
    <text evidence="1">The sequence shown here is derived from an EMBL/GenBank/DDBJ whole genome shotgun (WGS) entry which is preliminary data.</text>
</comment>